<evidence type="ECO:0000313" key="1">
    <source>
        <dbReference type="EMBL" id="CAA2974677.1"/>
    </source>
</evidence>
<dbReference type="EMBL" id="CACTIH010002190">
    <property type="protein sequence ID" value="CAA2974677.1"/>
    <property type="molecule type" value="Genomic_DNA"/>
</dbReference>
<dbReference type="OrthoDB" id="2016403at2759"/>
<keyword evidence="2" id="KW-1185">Reference proteome</keyword>
<dbReference type="Gramene" id="OE9A016426T1">
    <property type="protein sequence ID" value="OE9A016426C1"/>
    <property type="gene ID" value="OE9A016426"/>
</dbReference>
<dbReference type="GO" id="GO:0008237">
    <property type="term" value="F:metallopeptidase activity"/>
    <property type="evidence" value="ECO:0007669"/>
    <property type="project" value="UniProtKB-KW"/>
</dbReference>
<organism evidence="1 2">
    <name type="scientific">Olea europaea subsp. europaea</name>
    <dbReference type="NCBI Taxonomy" id="158383"/>
    <lineage>
        <taxon>Eukaryota</taxon>
        <taxon>Viridiplantae</taxon>
        <taxon>Streptophyta</taxon>
        <taxon>Embryophyta</taxon>
        <taxon>Tracheophyta</taxon>
        <taxon>Spermatophyta</taxon>
        <taxon>Magnoliopsida</taxon>
        <taxon>eudicotyledons</taxon>
        <taxon>Gunneridae</taxon>
        <taxon>Pentapetalae</taxon>
        <taxon>asterids</taxon>
        <taxon>lamiids</taxon>
        <taxon>Lamiales</taxon>
        <taxon>Oleaceae</taxon>
        <taxon>Oleeae</taxon>
        <taxon>Olea</taxon>
    </lineage>
</organism>
<reference evidence="1 2" key="1">
    <citation type="submission" date="2019-12" db="EMBL/GenBank/DDBJ databases">
        <authorList>
            <person name="Alioto T."/>
            <person name="Alioto T."/>
            <person name="Gomez Garrido J."/>
        </authorList>
    </citation>
    <scope>NUCLEOTIDE SEQUENCE [LARGE SCALE GENOMIC DNA]</scope>
</reference>
<evidence type="ECO:0000313" key="2">
    <source>
        <dbReference type="Proteomes" id="UP000594638"/>
    </source>
</evidence>
<name>A0A8S0R5D9_OLEEU</name>
<dbReference type="AlphaFoldDB" id="A0A8S0R5D9"/>
<keyword evidence="1" id="KW-0378">Hydrolase</keyword>
<keyword evidence="1" id="KW-0482">Metalloprotease</keyword>
<accession>A0A8S0R5D9</accession>
<dbReference type="Proteomes" id="UP000594638">
    <property type="component" value="Unassembled WGS sequence"/>
</dbReference>
<comment type="caution">
    <text evidence="1">The sequence shown here is derived from an EMBL/GenBank/DDBJ whole genome shotgun (WGS) entry which is preliminary data.</text>
</comment>
<keyword evidence="1" id="KW-0645">Protease</keyword>
<gene>
    <name evidence="1" type="ORF">OLEA9_A016426</name>
</gene>
<protein>
    <submittedName>
        <fullName evidence="1">ATP-dependent zinc metalloprotease FTSH 12, chloroplastic</fullName>
    </submittedName>
</protein>
<sequence>MFGIENLDTVGTWRDSLQAWKEILLAEILSEQLDSLNAKYAVEFDMKEVENSLRKDVVEKVAAVVFTEDLKRLYVTIKEGFPLEYTVDIPLDPFLFEAIAVAGVEVDLLQKRQIYYFLKVVFA</sequence>
<proteinExistence type="predicted"/>